<dbReference type="RefSeq" id="WP_136935921.1">
    <property type="nucleotide sequence ID" value="NZ_SSMQ01000106.1"/>
</dbReference>
<dbReference type="InterPro" id="IPR016181">
    <property type="entry name" value="Acyl_CoA_acyltransferase"/>
</dbReference>
<dbReference type="CDD" id="cd04301">
    <property type="entry name" value="NAT_SF"/>
    <property type="match status" value="1"/>
</dbReference>
<dbReference type="InterPro" id="IPR000182">
    <property type="entry name" value="GNAT_dom"/>
</dbReference>
<name>A0A4U1ILM8_9BACT</name>
<comment type="caution">
    <text evidence="2">The sequence shown here is derived from an EMBL/GenBank/DDBJ whole genome shotgun (WGS) entry which is preliminary data.</text>
</comment>
<keyword evidence="3" id="KW-1185">Reference proteome</keyword>
<dbReference type="SUPFAM" id="SSF55729">
    <property type="entry name" value="Acyl-CoA N-acyltransferases (Nat)"/>
    <property type="match status" value="1"/>
</dbReference>
<gene>
    <name evidence="2" type="ORF">E8A74_48040</name>
</gene>
<evidence type="ECO:0000313" key="2">
    <source>
        <dbReference type="EMBL" id="TKC94657.1"/>
    </source>
</evidence>
<sequence>MSDTRLVTAPAGPEHASGLRELFSAASSPCFCRFWHFDGTNNDWLDRCANAPEENASAFFGALAADGDEAKGIVAIHEDDAGKRTLVGWLKVTPAAGMRKAYERRFYKQLPAFQGDRQGVFLLGCTLVHPSFRKQGVAKALVAGAVAYAKDTFGARVLEALPRRPKEPVSDEELWTGPMGAYEPNGFEEVGGLEPYPVLRRVL</sequence>
<dbReference type="EMBL" id="SSMQ01000106">
    <property type="protein sequence ID" value="TKC94657.1"/>
    <property type="molecule type" value="Genomic_DNA"/>
</dbReference>
<dbReference type="GO" id="GO:0016747">
    <property type="term" value="F:acyltransferase activity, transferring groups other than amino-acyl groups"/>
    <property type="evidence" value="ECO:0007669"/>
    <property type="project" value="InterPro"/>
</dbReference>
<organism evidence="2 3">
    <name type="scientific">Polyangium fumosum</name>
    <dbReference type="NCBI Taxonomy" id="889272"/>
    <lineage>
        <taxon>Bacteria</taxon>
        <taxon>Pseudomonadati</taxon>
        <taxon>Myxococcota</taxon>
        <taxon>Polyangia</taxon>
        <taxon>Polyangiales</taxon>
        <taxon>Polyangiaceae</taxon>
        <taxon>Polyangium</taxon>
    </lineage>
</organism>
<reference evidence="2 3" key="1">
    <citation type="submission" date="2019-04" db="EMBL/GenBank/DDBJ databases">
        <authorList>
            <person name="Li Y."/>
            <person name="Wang J."/>
        </authorList>
    </citation>
    <scope>NUCLEOTIDE SEQUENCE [LARGE SCALE GENOMIC DNA]</scope>
    <source>
        <strain evidence="2 3">DSM 14668</strain>
    </source>
</reference>
<dbReference type="AlphaFoldDB" id="A0A4U1ILM8"/>
<dbReference type="OrthoDB" id="8894819at2"/>
<dbReference type="Pfam" id="PF00583">
    <property type="entry name" value="Acetyltransf_1"/>
    <property type="match status" value="1"/>
</dbReference>
<proteinExistence type="predicted"/>
<evidence type="ECO:0000313" key="3">
    <source>
        <dbReference type="Proteomes" id="UP000309215"/>
    </source>
</evidence>
<dbReference type="PROSITE" id="PS51186">
    <property type="entry name" value="GNAT"/>
    <property type="match status" value="1"/>
</dbReference>
<evidence type="ECO:0000259" key="1">
    <source>
        <dbReference type="PROSITE" id="PS51186"/>
    </source>
</evidence>
<protein>
    <submittedName>
        <fullName evidence="2">GNAT family N-acetyltransferase</fullName>
    </submittedName>
</protein>
<keyword evidence="2" id="KW-0808">Transferase</keyword>
<dbReference type="Gene3D" id="3.40.630.30">
    <property type="match status" value="1"/>
</dbReference>
<feature type="domain" description="N-acetyltransferase" evidence="1">
    <location>
        <begin position="6"/>
        <end position="203"/>
    </location>
</feature>
<dbReference type="Proteomes" id="UP000309215">
    <property type="component" value="Unassembled WGS sequence"/>
</dbReference>
<accession>A0A4U1ILM8</accession>